<comment type="subcellular location">
    <subcellularLocation>
        <location evidence="1 6">Cytoplasm</location>
        <location evidence="1 6">Cytosol</location>
    </subcellularLocation>
</comment>
<keyword evidence="4 6" id="KW-1005">Bacterial flagellum biogenesis</keyword>
<dbReference type="InterPro" id="IPR036584">
    <property type="entry name" value="FliS_sf"/>
</dbReference>
<dbReference type="Proteomes" id="UP000294325">
    <property type="component" value="Chromosome"/>
</dbReference>
<evidence type="ECO:0000256" key="1">
    <source>
        <dbReference type="ARBA" id="ARBA00004514"/>
    </source>
</evidence>
<comment type="similarity">
    <text evidence="2 6">Belongs to the FliS family.</text>
</comment>
<evidence type="ECO:0000256" key="2">
    <source>
        <dbReference type="ARBA" id="ARBA00008787"/>
    </source>
</evidence>
<evidence type="ECO:0000256" key="3">
    <source>
        <dbReference type="ARBA" id="ARBA00022490"/>
    </source>
</evidence>
<dbReference type="NCBIfam" id="TIGR00208">
    <property type="entry name" value="fliS"/>
    <property type="match status" value="1"/>
</dbReference>
<accession>A0A4P7C1D1</accession>
<evidence type="ECO:0000313" key="8">
    <source>
        <dbReference type="Proteomes" id="UP000294325"/>
    </source>
</evidence>
<evidence type="ECO:0000256" key="4">
    <source>
        <dbReference type="ARBA" id="ARBA00022795"/>
    </source>
</evidence>
<dbReference type="OrthoDB" id="9792010at2"/>
<evidence type="ECO:0000256" key="5">
    <source>
        <dbReference type="ARBA" id="ARBA00023186"/>
    </source>
</evidence>
<dbReference type="PANTHER" id="PTHR34773:SF1">
    <property type="entry name" value="FLAGELLAR SECRETION CHAPERONE FLIS"/>
    <property type="match status" value="1"/>
</dbReference>
<dbReference type="KEGG" id="nwr:E3U44_08915"/>
<evidence type="ECO:0000256" key="6">
    <source>
        <dbReference type="PIRNR" id="PIRNR039090"/>
    </source>
</evidence>
<keyword evidence="7" id="KW-0966">Cell projection</keyword>
<dbReference type="RefSeq" id="WP_134357813.1">
    <property type="nucleotide sequence ID" value="NZ_CP038033.1"/>
</dbReference>
<protein>
    <recommendedName>
        <fullName evidence="6">Flagellar secretion chaperone FliS</fullName>
    </recommendedName>
</protein>
<dbReference type="AlphaFoldDB" id="A0A4P7C1D1"/>
<keyword evidence="8" id="KW-1185">Reference proteome</keyword>
<keyword evidence="7" id="KW-0969">Cilium</keyword>
<reference evidence="7 8" key="1">
    <citation type="submission" date="2019-03" db="EMBL/GenBank/DDBJ databases">
        <title>The genome sequence of Nitrosococcus wardiae strain D1FHST reveals the archetypal metabolic capacity of ammonia-oxidizing Gammaproteobacteria.</title>
        <authorList>
            <person name="Wang L."/>
            <person name="Lim C.K."/>
            <person name="Hanson T.E."/>
            <person name="Dang H."/>
            <person name="Klotz M.G."/>
        </authorList>
    </citation>
    <scope>NUCLEOTIDE SEQUENCE [LARGE SCALE GENOMIC DNA]</scope>
    <source>
        <strain evidence="7 8">D1FHS</strain>
    </source>
</reference>
<keyword evidence="3 6" id="KW-0963">Cytoplasm</keyword>
<dbReference type="InterPro" id="IPR003713">
    <property type="entry name" value="FliS"/>
</dbReference>
<name>A0A4P7C1D1_9GAMM</name>
<dbReference type="SUPFAM" id="SSF101116">
    <property type="entry name" value="Flagellar export chaperone FliS"/>
    <property type="match status" value="1"/>
</dbReference>
<proteinExistence type="inferred from homology"/>
<dbReference type="GO" id="GO:0044780">
    <property type="term" value="P:bacterial-type flagellum assembly"/>
    <property type="evidence" value="ECO:0007669"/>
    <property type="project" value="InterPro"/>
</dbReference>
<dbReference type="PANTHER" id="PTHR34773">
    <property type="entry name" value="FLAGELLAR SECRETION CHAPERONE FLIS"/>
    <property type="match status" value="1"/>
</dbReference>
<gene>
    <name evidence="7" type="primary">fliS</name>
    <name evidence="7" type="ORF">E3U44_08915</name>
</gene>
<dbReference type="Gene3D" id="1.20.120.340">
    <property type="entry name" value="Flagellar protein FliS"/>
    <property type="match status" value="1"/>
</dbReference>
<sequence>MTRKGALQQYRQIGAQSAVTGANPHRLIQMLLEGVLEKIAVAKGAMARNDVTQKCTHISGAINIVDGLQSSLNHDQGGEIAANLDRLYDYVVRRLLEANLYNDGAMLEEVTYLLNEVKKGWDAISTAHSPMAYESSGTASIPPTSSR</sequence>
<dbReference type="PIRSF" id="PIRSF039090">
    <property type="entry name" value="Flis"/>
    <property type="match status" value="1"/>
</dbReference>
<organism evidence="7 8">
    <name type="scientific">Nitrosococcus wardiae</name>
    <dbReference type="NCBI Taxonomy" id="1814290"/>
    <lineage>
        <taxon>Bacteria</taxon>
        <taxon>Pseudomonadati</taxon>
        <taxon>Pseudomonadota</taxon>
        <taxon>Gammaproteobacteria</taxon>
        <taxon>Chromatiales</taxon>
        <taxon>Chromatiaceae</taxon>
        <taxon>Nitrosococcus</taxon>
    </lineage>
</organism>
<dbReference type="CDD" id="cd16098">
    <property type="entry name" value="FliS"/>
    <property type="match status" value="1"/>
</dbReference>
<dbReference type="GO" id="GO:0005829">
    <property type="term" value="C:cytosol"/>
    <property type="evidence" value="ECO:0007669"/>
    <property type="project" value="UniProtKB-SubCell"/>
</dbReference>
<dbReference type="Pfam" id="PF02561">
    <property type="entry name" value="FliS"/>
    <property type="match status" value="1"/>
</dbReference>
<dbReference type="GO" id="GO:0071973">
    <property type="term" value="P:bacterial-type flagellum-dependent cell motility"/>
    <property type="evidence" value="ECO:0007669"/>
    <property type="project" value="TreeGrafter"/>
</dbReference>
<keyword evidence="7" id="KW-0282">Flagellum</keyword>
<keyword evidence="5" id="KW-0143">Chaperone</keyword>
<evidence type="ECO:0000313" key="7">
    <source>
        <dbReference type="EMBL" id="QBQ54616.1"/>
    </source>
</evidence>
<dbReference type="EMBL" id="CP038033">
    <property type="protein sequence ID" value="QBQ54616.1"/>
    <property type="molecule type" value="Genomic_DNA"/>
</dbReference>